<feature type="binding site" evidence="18">
    <location>
        <position position="183"/>
    </location>
    <ligand>
        <name>Zn(2+)</name>
        <dbReference type="ChEBI" id="CHEBI:29105"/>
    </ligand>
</feature>
<evidence type="ECO:0000313" key="22">
    <source>
        <dbReference type="Proteomes" id="UP000177309"/>
    </source>
</evidence>
<evidence type="ECO:0000256" key="3">
    <source>
        <dbReference type="ARBA" id="ARBA00001947"/>
    </source>
</evidence>
<evidence type="ECO:0000256" key="7">
    <source>
        <dbReference type="ARBA" id="ARBA00013031"/>
    </source>
</evidence>
<evidence type="ECO:0000256" key="18">
    <source>
        <dbReference type="HAMAP-Rule" id="MF_00110"/>
    </source>
</evidence>
<dbReference type="Gene3D" id="3.40.50.1970">
    <property type="match status" value="1"/>
</dbReference>
<evidence type="ECO:0000256" key="10">
    <source>
        <dbReference type="ARBA" id="ARBA00022605"/>
    </source>
</evidence>
<dbReference type="PIRSF" id="PIRSF001455">
    <property type="entry name" value="DHQ_synth"/>
    <property type="match status" value="1"/>
</dbReference>
<dbReference type="Gene3D" id="1.20.1090.10">
    <property type="entry name" value="Dehydroquinate synthase-like - alpha domain"/>
    <property type="match status" value="1"/>
</dbReference>
<comment type="pathway">
    <text evidence="5 18">Metabolic intermediate biosynthesis; chorismate biosynthesis; chorismate from D-erythrose 4-phosphate and phosphoenolpyruvate: step 2/7.</text>
</comment>
<comment type="caution">
    <text evidence="21">The sequence shown here is derived from an EMBL/GenBank/DDBJ whole genome shotgun (WGS) entry which is preliminary data.</text>
</comment>
<feature type="binding site" evidence="18">
    <location>
        <position position="150"/>
    </location>
    <ligand>
        <name>NAD(+)</name>
        <dbReference type="ChEBI" id="CHEBI:57540"/>
    </ligand>
</feature>
<comment type="similarity">
    <text evidence="6 18">Belongs to the sugar phosphate cyclases superfamily. Dehydroquinate synthase family.</text>
</comment>
<evidence type="ECO:0000256" key="17">
    <source>
        <dbReference type="ARBA" id="ARBA00023285"/>
    </source>
</evidence>
<evidence type="ECO:0000256" key="9">
    <source>
        <dbReference type="ARBA" id="ARBA00022490"/>
    </source>
</evidence>
<dbReference type="GO" id="GO:0003856">
    <property type="term" value="F:3-dehydroquinate synthase activity"/>
    <property type="evidence" value="ECO:0007669"/>
    <property type="project" value="UniProtKB-UniRule"/>
</dbReference>
<dbReference type="Pfam" id="PF24621">
    <property type="entry name" value="DHQS_C"/>
    <property type="match status" value="1"/>
</dbReference>
<organism evidence="21 22">
    <name type="scientific">candidate division WOR-1 bacterium RIFOXYC2_FULL_41_25</name>
    <dbReference type="NCBI Taxonomy" id="1802586"/>
    <lineage>
        <taxon>Bacteria</taxon>
        <taxon>Bacillati</taxon>
        <taxon>Saganbacteria</taxon>
    </lineage>
</organism>
<feature type="binding site" evidence="18">
    <location>
        <position position="273"/>
    </location>
    <ligand>
        <name>Zn(2+)</name>
        <dbReference type="ChEBI" id="CHEBI:29105"/>
    </ligand>
</feature>
<keyword evidence="15 18" id="KW-0057">Aromatic amino acid biosynthesis</keyword>
<comment type="caution">
    <text evidence="18">Lacks conserved residue(s) required for the propagation of feature annotation.</text>
</comment>
<evidence type="ECO:0000256" key="16">
    <source>
        <dbReference type="ARBA" id="ARBA00023239"/>
    </source>
</evidence>
<dbReference type="GO" id="GO:0009423">
    <property type="term" value="P:chorismate biosynthetic process"/>
    <property type="evidence" value="ECO:0007669"/>
    <property type="project" value="UniProtKB-UniRule"/>
</dbReference>
<dbReference type="Pfam" id="PF01761">
    <property type="entry name" value="DHQ_synthase"/>
    <property type="match status" value="1"/>
</dbReference>
<protein>
    <recommendedName>
        <fullName evidence="8 18">3-dehydroquinate synthase</fullName>
        <shortName evidence="18">DHQS</shortName>
        <ecNumber evidence="7 18">4.2.3.4</ecNumber>
    </recommendedName>
</protein>
<evidence type="ECO:0000256" key="1">
    <source>
        <dbReference type="ARBA" id="ARBA00001393"/>
    </source>
</evidence>
<feature type="binding site" evidence="18">
    <location>
        <begin position="104"/>
        <end position="108"/>
    </location>
    <ligand>
        <name>NAD(+)</name>
        <dbReference type="ChEBI" id="CHEBI:57540"/>
    </ligand>
</feature>
<evidence type="ECO:0000256" key="8">
    <source>
        <dbReference type="ARBA" id="ARBA00017684"/>
    </source>
</evidence>
<dbReference type="HAMAP" id="MF_00110">
    <property type="entry name" value="DHQ_synthase"/>
    <property type="match status" value="1"/>
</dbReference>
<evidence type="ECO:0000256" key="5">
    <source>
        <dbReference type="ARBA" id="ARBA00004661"/>
    </source>
</evidence>
<feature type="binding site" evidence="18">
    <location>
        <position position="256"/>
    </location>
    <ligand>
        <name>Zn(2+)</name>
        <dbReference type="ChEBI" id="CHEBI:29105"/>
    </ligand>
</feature>
<keyword evidence="17 18" id="KW-0170">Cobalt</keyword>
<evidence type="ECO:0000256" key="15">
    <source>
        <dbReference type="ARBA" id="ARBA00023141"/>
    </source>
</evidence>
<dbReference type="GO" id="GO:0000166">
    <property type="term" value="F:nucleotide binding"/>
    <property type="evidence" value="ECO:0007669"/>
    <property type="project" value="UniProtKB-KW"/>
</dbReference>
<feature type="domain" description="3-dehydroquinate synthase C-terminal" evidence="20">
    <location>
        <begin position="180"/>
        <end position="333"/>
    </location>
</feature>
<sequence length="370" mass="40461">MSKIKVDLKERSYDIQVGANNLAELGGIIEKNKWGKDVFIITDPIVNELYGDVLRQGLKNLKHCTIEVPRGERNKCLRSAASLYTKLVTHSAHRDSLIVALGGGVIGDLAGFVAATYMRGVDYLQVPTTLLAQVDAAIGGKTGVNHPRCKNMIGAFYQPKLVFSDVQTLTTLPAREICTGLAEVVKYGVIEDADFFKFLEANSKHLNTKAFASPDTLRASLKVWQIIVTESAKIKARVVKEDEREGGLRMILNFGHTIGHTLESLTQYEAYNHGEAVAIGMVAAAKIANRTTNFSAESVARLVELLEKLGLPTKVDGLPIRKVLKALEVDKKVIAGKLKFVLPEKIGKVVIKDDLSLTEIKLALKEIGCK</sequence>
<dbReference type="EC" id="4.2.3.4" evidence="7 18"/>
<keyword evidence="11 18" id="KW-0479">Metal-binding</keyword>
<dbReference type="PANTHER" id="PTHR43622:SF7">
    <property type="entry name" value="3-DEHYDROQUINATE SYNTHASE, CHLOROPLASTIC"/>
    <property type="match status" value="1"/>
</dbReference>
<comment type="cofactor">
    <cofactor evidence="3">
        <name>Zn(2+)</name>
        <dbReference type="ChEBI" id="CHEBI:29105"/>
    </cofactor>
</comment>
<dbReference type="AlphaFoldDB" id="A0A1F4TIJ8"/>
<comment type="subcellular location">
    <subcellularLocation>
        <location evidence="4 18">Cytoplasm</location>
    </subcellularLocation>
</comment>
<dbReference type="InterPro" id="IPR050071">
    <property type="entry name" value="Dehydroquinate_synthase"/>
</dbReference>
<evidence type="ECO:0000256" key="6">
    <source>
        <dbReference type="ARBA" id="ARBA00005412"/>
    </source>
</evidence>
<dbReference type="InterPro" id="IPR030963">
    <property type="entry name" value="DHQ_synth_fam"/>
</dbReference>
<comment type="function">
    <text evidence="18">Catalyzes the conversion of 3-deoxy-D-arabino-heptulosonate 7-phosphate (DAHP) to dehydroquinate (DHQ).</text>
</comment>
<dbReference type="GO" id="GO:0009073">
    <property type="term" value="P:aromatic amino acid family biosynthetic process"/>
    <property type="evidence" value="ECO:0007669"/>
    <property type="project" value="UniProtKB-KW"/>
</dbReference>
<evidence type="ECO:0000256" key="13">
    <source>
        <dbReference type="ARBA" id="ARBA00022833"/>
    </source>
</evidence>
<name>A0A1F4TIJ8_UNCSA</name>
<comment type="cofactor">
    <cofactor evidence="2 18">
        <name>NAD(+)</name>
        <dbReference type="ChEBI" id="CHEBI:57540"/>
    </cofactor>
</comment>
<evidence type="ECO:0000256" key="14">
    <source>
        <dbReference type="ARBA" id="ARBA00023027"/>
    </source>
</evidence>
<dbReference type="InterPro" id="IPR056179">
    <property type="entry name" value="DHQS_C"/>
</dbReference>
<comment type="catalytic activity">
    <reaction evidence="1 18">
        <text>7-phospho-2-dehydro-3-deoxy-D-arabino-heptonate = 3-dehydroquinate + phosphate</text>
        <dbReference type="Rhea" id="RHEA:21968"/>
        <dbReference type="ChEBI" id="CHEBI:32364"/>
        <dbReference type="ChEBI" id="CHEBI:43474"/>
        <dbReference type="ChEBI" id="CHEBI:58394"/>
        <dbReference type="EC" id="4.2.3.4"/>
    </reaction>
</comment>
<evidence type="ECO:0000259" key="20">
    <source>
        <dbReference type="Pfam" id="PF24621"/>
    </source>
</evidence>
<feature type="binding site" evidence="18">
    <location>
        <position position="141"/>
    </location>
    <ligand>
        <name>NAD(+)</name>
        <dbReference type="ChEBI" id="CHEBI:57540"/>
    </ligand>
</feature>
<evidence type="ECO:0000259" key="19">
    <source>
        <dbReference type="Pfam" id="PF01761"/>
    </source>
</evidence>
<dbReference type="UniPathway" id="UPA00053">
    <property type="reaction ID" value="UER00085"/>
</dbReference>
<feature type="binding site" evidence="18">
    <location>
        <begin position="128"/>
        <end position="129"/>
    </location>
    <ligand>
        <name>NAD(+)</name>
        <dbReference type="ChEBI" id="CHEBI:57540"/>
    </ligand>
</feature>
<dbReference type="NCBIfam" id="TIGR01357">
    <property type="entry name" value="aroB"/>
    <property type="match status" value="1"/>
</dbReference>
<proteinExistence type="inferred from homology"/>
<feature type="binding site" evidence="18">
    <location>
        <begin position="168"/>
        <end position="171"/>
    </location>
    <ligand>
        <name>NAD(+)</name>
        <dbReference type="ChEBI" id="CHEBI:57540"/>
    </ligand>
</feature>
<dbReference type="GO" id="GO:0005737">
    <property type="term" value="C:cytoplasm"/>
    <property type="evidence" value="ECO:0007669"/>
    <property type="project" value="UniProtKB-SubCell"/>
</dbReference>
<evidence type="ECO:0000256" key="11">
    <source>
        <dbReference type="ARBA" id="ARBA00022723"/>
    </source>
</evidence>
<evidence type="ECO:0000256" key="12">
    <source>
        <dbReference type="ARBA" id="ARBA00022741"/>
    </source>
</evidence>
<dbReference type="FunFam" id="3.40.50.1970:FF:000007">
    <property type="entry name" value="Pentafunctional AROM polypeptide"/>
    <property type="match status" value="1"/>
</dbReference>
<dbReference type="GO" id="GO:0008652">
    <property type="term" value="P:amino acid biosynthetic process"/>
    <property type="evidence" value="ECO:0007669"/>
    <property type="project" value="UniProtKB-KW"/>
</dbReference>
<dbReference type="GO" id="GO:0046872">
    <property type="term" value="F:metal ion binding"/>
    <property type="evidence" value="ECO:0007669"/>
    <property type="project" value="UniProtKB-KW"/>
</dbReference>
<comment type="cofactor">
    <cofactor evidence="18">
        <name>Co(2+)</name>
        <dbReference type="ChEBI" id="CHEBI:48828"/>
    </cofactor>
    <cofactor evidence="18">
        <name>Zn(2+)</name>
        <dbReference type="ChEBI" id="CHEBI:29105"/>
    </cofactor>
    <text evidence="18">Binds 1 divalent metal cation per subunit. Can use either Co(2+) or Zn(2+).</text>
</comment>
<keyword evidence="16 18" id="KW-0456">Lyase</keyword>
<dbReference type="EMBL" id="MEUI01000050">
    <property type="protein sequence ID" value="OGC32447.1"/>
    <property type="molecule type" value="Genomic_DNA"/>
</dbReference>
<keyword evidence="13 18" id="KW-0862">Zinc</keyword>
<evidence type="ECO:0000256" key="2">
    <source>
        <dbReference type="ARBA" id="ARBA00001911"/>
    </source>
</evidence>
<dbReference type="InterPro" id="IPR030960">
    <property type="entry name" value="DHQS/DOIS_N"/>
</dbReference>
<keyword evidence="14 18" id="KW-0520">NAD</keyword>
<accession>A0A1F4TIJ8</accession>
<dbReference type="CDD" id="cd08195">
    <property type="entry name" value="DHQS"/>
    <property type="match status" value="1"/>
</dbReference>
<keyword evidence="10 18" id="KW-0028">Amino-acid biosynthesis</keyword>
<dbReference type="Proteomes" id="UP000177309">
    <property type="component" value="Unassembled WGS sequence"/>
</dbReference>
<dbReference type="SUPFAM" id="SSF56796">
    <property type="entry name" value="Dehydroquinate synthase-like"/>
    <property type="match status" value="1"/>
</dbReference>
<keyword evidence="9 18" id="KW-0963">Cytoplasm</keyword>
<evidence type="ECO:0000313" key="21">
    <source>
        <dbReference type="EMBL" id="OGC32447.1"/>
    </source>
</evidence>
<keyword evidence="12 18" id="KW-0547">Nucleotide-binding</keyword>
<dbReference type="InterPro" id="IPR016037">
    <property type="entry name" value="DHQ_synth_AroB"/>
</dbReference>
<dbReference type="PANTHER" id="PTHR43622">
    <property type="entry name" value="3-DEHYDROQUINATE SYNTHASE"/>
    <property type="match status" value="1"/>
</dbReference>
<gene>
    <name evidence="18" type="primary">aroB</name>
    <name evidence="21" type="ORF">A2462_00075</name>
</gene>
<reference evidence="21 22" key="1">
    <citation type="journal article" date="2016" name="Nat. Commun.">
        <title>Thousands of microbial genomes shed light on interconnected biogeochemical processes in an aquifer system.</title>
        <authorList>
            <person name="Anantharaman K."/>
            <person name="Brown C.T."/>
            <person name="Hug L.A."/>
            <person name="Sharon I."/>
            <person name="Castelle C.J."/>
            <person name="Probst A.J."/>
            <person name="Thomas B.C."/>
            <person name="Singh A."/>
            <person name="Wilkins M.J."/>
            <person name="Karaoz U."/>
            <person name="Brodie E.L."/>
            <person name="Williams K.H."/>
            <person name="Hubbard S.S."/>
            <person name="Banfield J.F."/>
        </authorList>
    </citation>
    <scope>NUCLEOTIDE SEQUENCE [LARGE SCALE GENOMIC DNA]</scope>
</reference>
<evidence type="ECO:0000256" key="4">
    <source>
        <dbReference type="ARBA" id="ARBA00004496"/>
    </source>
</evidence>
<feature type="domain" description="3-dehydroquinate synthase N-terminal" evidence="19">
    <location>
        <begin position="66"/>
        <end position="177"/>
    </location>
</feature>